<reference evidence="13" key="1">
    <citation type="journal article" date="2019" name="Int. J. Syst. Evol. Microbiol.">
        <title>The Global Catalogue of Microorganisms (GCM) 10K type strain sequencing project: providing services to taxonomists for standard genome sequencing and annotation.</title>
        <authorList>
            <consortium name="The Broad Institute Genomics Platform"/>
            <consortium name="The Broad Institute Genome Sequencing Center for Infectious Disease"/>
            <person name="Wu L."/>
            <person name="Ma J."/>
        </authorList>
    </citation>
    <scope>NUCLEOTIDE SEQUENCE [LARGE SCALE GENOMIC DNA]</scope>
    <source>
        <strain evidence="13">CCUG 39402</strain>
    </source>
</reference>
<keyword evidence="12" id="KW-0966">Cell projection</keyword>
<comment type="caution">
    <text evidence="12">The sequence shown here is derived from an EMBL/GenBank/DDBJ whole genome shotgun (WGS) entry which is preliminary data.</text>
</comment>
<keyword evidence="8" id="KW-1133">Transmembrane helix</keyword>
<comment type="function">
    <text evidence="1 10">Controls the rotational direction of flagella during chemotaxis.</text>
</comment>
<feature type="signal peptide" evidence="11">
    <location>
        <begin position="1"/>
        <end position="34"/>
    </location>
</feature>
<dbReference type="PANTHER" id="PTHR35091:SF2">
    <property type="entry name" value="FLAGELLAR PROTEIN FLIL"/>
    <property type="match status" value="1"/>
</dbReference>
<keyword evidence="12" id="KW-0969">Cilium</keyword>
<dbReference type="InterPro" id="IPR005503">
    <property type="entry name" value="FliL"/>
</dbReference>
<comment type="subcellular location">
    <subcellularLocation>
        <location evidence="10">Cell inner membrane</location>
    </subcellularLocation>
    <subcellularLocation>
        <location evidence="2">Cell membrane</location>
        <topology evidence="2">Single-pass membrane protein</topology>
    </subcellularLocation>
</comment>
<keyword evidence="12" id="KW-0282">Flagellum</keyword>
<proteinExistence type="inferred from homology"/>
<sequence>MATSTPPVKTPKTRTFSVLLIVLLALGVTATAAAAAYYLGSNHSDSPAVVKPEEPIFVALEPLTVNLLPNGRSRFLHVGVTLKIADAKSQGQIAQYLPEVRSRVLTVLSNREGDTLVTPEDKGKLASDIMAALNQPLTPSQPAQKISSVMFTTFMLQ</sequence>
<evidence type="ECO:0000256" key="1">
    <source>
        <dbReference type="ARBA" id="ARBA00002254"/>
    </source>
</evidence>
<evidence type="ECO:0000256" key="10">
    <source>
        <dbReference type="RuleBase" id="RU364125"/>
    </source>
</evidence>
<evidence type="ECO:0000256" key="4">
    <source>
        <dbReference type="ARBA" id="ARBA00022475"/>
    </source>
</evidence>
<dbReference type="EMBL" id="JBHSRS010000076">
    <property type="protein sequence ID" value="MFC6282339.1"/>
    <property type="molecule type" value="Genomic_DNA"/>
</dbReference>
<evidence type="ECO:0000313" key="13">
    <source>
        <dbReference type="Proteomes" id="UP001596270"/>
    </source>
</evidence>
<name>A0ABW1TXK4_9BURK</name>
<evidence type="ECO:0000256" key="5">
    <source>
        <dbReference type="ARBA" id="ARBA00022500"/>
    </source>
</evidence>
<keyword evidence="5 10" id="KW-0145">Chemotaxis</keyword>
<keyword evidence="7 10" id="KW-0283">Flagellar rotation</keyword>
<dbReference type="PANTHER" id="PTHR35091">
    <property type="entry name" value="FLAGELLAR PROTEIN FLIL"/>
    <property type="match status" value="1"/>
</dbReference>
<evidence type="ECO:0000256" key="6">
    <source>
        <dbReference type="ARBA" id="ARBA00022692"/>
    </source>
</evidence>
<protein>
    <recommendedName>
        <fullName evidence="10">Flagellar protein FliL</fullName>
    </recommendedName>
</protein>
<feature type="chain" id="PRO_5047068654" description="Flagellar protein FliL" evidence="11">
    <location>
        <begin position="35"/>
        <end position="157"/>
    </location>
</feature>
<gene>
    <name evidence="12" type="primary">fliL</name>
    <name evidence="12" type="ORF">ACFQND_14015</name>
</gene>
<evidence type="ECO:0000256" key="3">
    <source>
        <dbReference type="ARBA" id="ARBA00008281"/>
    </source>
</evidence>
<organism evidence="12 13">
    <name type="scientific">Polaromonas aquatica</name>
    <dbReference type="NCBI Taxonomy" id="332657"/>
    <lineage>
        <taxon>Bacteria</taxon>
        <taxon>Pseudomonadati</taxon>
        <taxon>Pseudomonadota</taxon>
        <taxon>Betaproteobacteria</taxon>
        <taxon>Burkholderiales</taxon>
        <taxon>Comamonadaceae</taxon>
        <taxon>Polaromonas</taxon>
    </lineage>
</organism>
<evidence type="ECO:0000256" key="2">
    <source>
        <dbReference type="ARBA" id="ARBA00004162"/>
    </source>
</evidence>
<keyword evidence="10" id="KW-0997">Cell inner membrane</keyword>
<evidence type="ECO:0000256" key="8">
    <source>
        <dbReference type="ARBA" id="ARBA00022989"/>
    </source>
</evidence>
<keyword evidence="9 10" id="KW-0472">Membrane</keyword>
<dbReference type="Pfam" id="PF03748">
    <property type="entry name" value="FliL"/>
    <property type="match status" value="1"/>
</dbReference>
<comment type="similarity">
    <text evidence="3 10">Belongs to the FliL family.</text>
</comment>
<keyword evidence="4" id="KW-1003">Cell membrane</keyword>
<accession>A0ABW1TXK4</accession>
<keyword evidence="11" id="KW-0732">Signal</keyword>
<dbReference type="Proteomes" id="UP001596270">
    <property type="component" value="Unassembled WGS sequence"/>
</dbReference>
<keyword evidence="6" id="KW-0812">Transmembrane</keyword>
<evidence type="ECO:0000256" key="11">
    <source>
        <dbReference type="SAM" id="SignalP"/>
    </source>
</evidence>
<dbReference type="NCBIfam" id="NF005435">
    <property type="entry name" value="PRK07021.1"/>
    <property type="match status" value="1"/>
</dbReference>
<evidence type="ECO:0000256" key="7">
    <source>
        <dbReference type="ARBA" id="ARBA00022779"/>
    </source>
</evidence>
<evidence type="ECO:0000313" key="12">
    <source>
        <dbReference type="EMBL" id="MFC6282339.1"/>
    </source>
</evidence>
<keyword evidence="13" id="KW-1185">Reference proteome</keyword>
<evidence type="ECO:0000256" key="9">
    <source>
        <dbReference type="ARBA" id="ARBA00023136"/>
    </source>
</evidence>